<geneLocation type="chloroplast" evidence="2"/>
<feature type="signal peptide" evidence="1">
    <location>
        <begin position="1"/>
        <end position="17"/>
    </location>
</feature>
<dbReference type="RefSeq" id="YP_009019669.1">
    <property type="nucleotide sequence ID" value="NC_023785.1"/>
</dbReference>
<feature type="chain" id="PRO_5004909654" description="POTRA domain-containing protein" evidence="1">
    <location>
        <begin position="18"/>
        <end position="214"/>
    </location>
</feature>
<evidence type="ECO:0000256" key="1">
    <source>
        <dbReference type="SAM" id="SignalP"/>
    </source>
</evidence>
<sequence>MPLIILHLLFIIASLLSYNSKQMRGLNYYATVSNIHFERKLKPTKPNYIQIKINRCNKYALQRIRSFNVKATSLEKYINILNASGYINNINKYTILYTKYKKTIFNINIYPIINQINIQKYKKLKICPKFLKKLLKYQLGLPKNTLLINSIIYKIHNWYLLHGYKWSSINIKITSEVNTMNFIINEGRIYSVHIECKTKPIKKNINLIDYMILF</sequence>
<keyword evidence="1" id="KW-0732">Signal</keyword>
<proteinExistence type="predicted"/>
<keyword evidence="2" id="KW-0150">Chloroplast</keyword>
<organism evidence="2">
    <name type="scientific">Gracilaria salicornia</name>
    <dbReference type="NCBI Taxonomy" id="172968"/>
    <lineage>
        <taxon>Eukaryota</taxon>
        <taxon>Rhodophyta</taxon>
        <taxon>Florideophyceae</taxon>
        <taxon>Rhodymeniophycidae</taxon>
        <taxon>Gracilariales</taxon>
        <taxon>Gracilariaceae</taxon>
        <taxon>Gracilaria</taxon>
    </lineage>
</organism>
<accession>W8DVQ4</accession>
<dbReference type="Gene3D" id="3.10.20.310">
    <property type="entry name" value="membrane protein fhac"/>
    <property type="match status" value="1"/>
</dbReference>
<keyword evidence="2" id="KW-0934">Plastid</keyword>
<name>W8DVQ4_9FLOR</name>
<evidence type="ECO:0008006" key="3">
    <source>
        <dbReference type="Google" id="ProtNLM"/>
    </source>
</evidence>
<reference evidence="2" key="1">
    <citation type="journal article" date="2014" name="Phycologia">
        <title>Highly conserved organellar genomes in the Gracilariales as inferred using new data from the Hawaiian invasive red alga Gracilaria salicornia (Rhodophyta).</title>
        <authorList>
            <person name="Campbell M.A."/>
            <person name="Presting G.G."/>
            <person name="Bennett M.S."/>
            <person name="Sherwood A.R."/>
        </authorList>
    </citation>
    <scope>NUCLEOTIDE SEQUENCE</scope>
</reference>
<protein>
    <recommendedName>
        <fullName evidence="3">POTRA domain-containing protein</fullName>
    </recommendedName>
</protein>
<dbReference type="AlphaFoldDB" id="W8DVQ4"/>
<evidence type="ECO:0000313" key="2">
    <source>
        <dbReference type="EMBL" id="AHH24637.1"/>
    </source>
</evidence>
<dbReference type="EMBL" id="KF861575">
    <property type="protein sequence ID" value="AHH24637.1"/>
    <property type="molecule type" value="Genomic_DNA"/>
</dbReference>
<dbReference type="GeneID" id="18681146"/>